<dbReference type="InterPro" id="IPR049142">
    <property type="entry name" value="MS_channel_1st"/>
</dbReference>
<dbReference type="SUPFAM" id="SSF82861">
    <property type="entry name" value="Mechanosensitive channel protein MscS (YggB), transmembrane region"/>
    <property type="match status" value="1"/>
</dbReference>
<evidence type="ECO:0000259" key="9">
    <source>
        <dbReference type="Pfam" id="PF00924"/>
    </source>
</evidence>
<keyword evidence="6 8" id="KW-0472">Membrane</keyword>
<dbReference type="RefSeq" id="WP_379898199.1">
    <property type="nucleotide sequence ID" value="NZ_JBHRTR010000009.1"/>
</dbReference>
<evidence type="ECO:0000256" key="8">
    <source>
        <dbReference type="SAM" id="Phobius"/>
    </source>
</evidence>
<keyword evidence="4 8" id="KW-0812">Transmembrane</keyword>
<proteinExistence type="inferred from homology"/>
<evidence type="ECO:0000256" key="1">
    <source>
        <dbReference type="ARBA" id="ARBA00004651"/>
    </source>
</evidence>
<dbReference type="Proteomes" id="UP001595528">
    <property type="component" value="Unassembled WGS sequence"/>
</dbReference>
<evidence type="ECO:0000256" key="4">
    <source>
        <dbReference type="ARBA" id="ARBA00022692"/>
    </source>
</evidence>
<feature type="domain" description="Mechanosensitive ion channel MscS C-terminal" evidence="10">
    <location>
        <begin position="265"/>
        <end position="353"/>
    </location>
</feature>
<organism evidence="12 13">
    <name type="scientific">Marinibaculum pumilum</name>
    <dbReference type="NCBI Taxonomy" id="1766165"/>
    <lineage>
        <taxon>Bacteria</taxon>
        <taxon>Pseudomonadati</taxon>
        <taxon>Pseudomonadota</taxon>
        <taxon>Alphaproteobacteria</taxon>
        <taxon>Rhodospirillales</taxon>
        <taxon>Rhodospirillaceae</taxon>
        <taxon>Marinibaculum</taxon>
    </lineage>
</organism>
<name>A0ABV7KVA1_9PROT</name>
<evidence type="ECO:0000256" key="7">
    <source>
        <dbReference type="SAM" id="MobiDB-lite"/>
    </source>
</evidence>
<feature type="region of interest" description="Disordered" evidence="7">
    <location>
        <begin position="371"/>
        <end position="398"/>
    </location>
</feature>
<evidence type="ECO:0000313" key="13">
    <source>
        <dbReference type="Proteomes" id="UP001595528"/>
    </source>
</evidence>
<dbReference type="EMBL" id="JBHRTR010000009">
    <property type="protein sequence ID" value="MFC3226296.1"/>
    <property type="molecule type" value="Genomic_DNA"/>
</dbReference>
<dbReference type="Gene3D" id="3.30.70.100">
    <property type="match status" value="1"/>
</dbReference>
<evidence type="ECO:0000259" key="11">
    <source>
        <dbReference type="Pfam" id="PF21088"/>
    </source>
</evidence>
<evidence type="ECO:0000256" key="5">
    <source>
        <dbReference type="ARBA" id="ARBA00022989"/>
    </source>
</evidence>
<dbReference type="PANTHER" id="PTHR43634:SF2">
    <property type="entry name" value="LOW CONDUCTANCE MECHANOSENSITIVE CHANNEL YNAI"/>
    <property type="match status" value="1"/>
</dbReference>
<dbReference type="SUPFAM" id="SSF50182">
    <property type="entry name" value="Sm-like ribonucleoproteins"/>
    <property type="match status" value="1"/>
</dbReference>
<dbReference type="Gene3D" id="1.10.287.1260">
    <property type="match status" value="1"/>
</dbReference>
<feature type="domain" description="Mechanosensitive ion channel MscS" evidence="9">
    <location>
        <begin position="189"/>
        <end position="257"/>
    </location>
</feature>
<dbReference type="InterPro" id="IPR006686">
    <property type="entry name" value="MscS_channel_CS"/>
</dbReference>
<dbReference type="PANTHER" id="PTHR43634">
    <property type="entry name" value="OW CONDUCTANCE MECHANOSENSITIVE CHANNEL"/>
    <property type="match status" value="1"/>
</dbReference>
<evidence type="ECO:0000256" key="2">
    <source>
        <dbReference type="ARBA" id="ARBA00008017"/>
    </source>
</evidence>
<dbReference type="Pfam" id="PF00924">
    <property type="entry name" value="MS_channel_2nd"/>
    <property type="match status" value="1"/>
</dbReference>
<feature type="transmembrane region" description="Helical" evidence="8">
    <location>
        <begin position="20"/>
        <end position="51"/>
    </location>
</feature>
<sequence>MNREDYDRFWTVVMEVWNEGIFGASVGNLVTALLIFLLFLVLRGLFARWVIGLVQRYLARRGMDLAGRVVDAMAEPLKLIPVIAGLFFAIEHLRFSTDATIVADRLIRSMIVFAVFWALFRMVDPARYLFRRLEELLTAELVDWMMKALKVVIAILGGATILETWGVDVMAVLAGFGLVGAAVALGAQDLFKNLIGGLLIMAEKRFARGDWISVDGVVEGTVEKIGFRSTLVRRFDKAPVFVPNNSLSDQPVVNFSKMTFRRIYWTIGVTYSTTVPQLRAIRDEIEAYILENPAYVRPEEASTFVRIDKFNDSSIDIMLYCFTVTTNWGRWLELKEELAYTIMDIVLRNGSSFAFPSQSVYLEQWPHGDRPELFVPPSADGRAALPAPSGGQEGGEGR</sequence>
<dbReference type="InterPro" id="IPR010920">
    <property type="entry name" value="LSM_dom_sf"/>
</dbReference>
<evidence type="ECO:0000256" key="3">
    <source>
        <dbReference type="ARBA" id="ARBA00022475"/>
    </source>
</evidence>
<dbReference type="Gene3D" id="2.30.30.60">
    <property type="match status" value="1"/>
</dbReference>
<dbReference type="InterPro" id="IPR045042">
    <property type="entry name" value="YnaI-like"/>
</dbReference>
<comment type="similarity">
    <text evidence="2">Belongs to the MscS (TC 1.A.23) family.</text>
</comment>
<feature type="transmembrane region" description="Helical" evidence="8">
    <location>
        <begin position="106"/>
        <end position="123"/>
    </location>
</feature>
<dbReference type="Pfam" id="PF21088">
    <property type="entry name" value="MS_channel_1st"/>
    <property type="match status" value="1"/>
</dbReference>
<dbReference type="InterPro" id="IPR011066">
    <property type="entry name" value="MscS_channel_C_sf"/>
</dbReference>
<comment type="subcellular location">
    <subcellularLocation>
        <location evidence="1">Cell membrane</location>
        <topology evidence="1">Multi-pass membrane protein</topology>
    </subcellularLocation>
</comment>
<dbReference type="SUPFAM" id="SSF82689">
    <property type="entry name" value="Mechanosensitive channel protein MscS (YggB), C-terminal domain"/>
    <property type="match status" value="1"/>
</dbReference>
<dbReference type="InterPro" id="IPR023408">
    <property type="entry name" value="MscS_beta-dom_sf"/>
</dbReference>
<dbReference type="Pfam" id="PF21082">
    <property type="entry name" value="MS_channel_3rd"/>
    <property type="match status" value="1"/>
</dbReference>
<keyword evidence="13" id="KW-1185">Reference proteome</keyword>
<evidence type="ECO:0000256" key="6">
    <source>
        <dbReference type="ARBA" id="ARBA00023136"/>
    </source>
</evidence>
<dbReference type="InterPro" id="IPR011014">
    <property type="entry name" value="MscS_channel_TM-2"/>
</dbReference>
<evidence type="ECO:0000259" key="10">
    <source>
        <dbReference type="Pfam" id="PF21082"/>
    </source>
</evidence>
<reference evidence="13" key="1">
    <citation type="journal article" date="2019" name="Int. J. Syst. Evol. Microbiol.">
        <title>The Global Catalogue of Microorganisms (GCM) 10K type strain sequencing project: providing services to taxonomists for standard genome sequencing and annotation.</title>
        <authorList>
            <consortium name="The Broad Institute Genomics Platform"/>
            <consortium name="The Broad Institute Genome Sequencing Center for Infectious Disease"/>
            <person name="Wu L."/>
            <person name="Ma J."/>
        </authorList>
    </citation>
    <scope>NUCLEOTIDE SEQUENCE [LARGE SCALE GENOMIC DNA]</scope>
    <source>
        <strain evidence="13">KCTC 42964</strain>
    </source>
</reference>
<comment type="caution">
    <text evidence="12">The sequence shown here is derived from an EMBL/GenBank/DDBJ whole genome shotgun (WGS) entry which is preliminary data.</text>
</comment>
<accession>A0ABV7KVA1</accession>
<dbReference type="PROSITE" id="PS01246">
    <property type="entry name" value="UPF0003"/>
    <property type="match status" value="1"/>
</dbReference>
<keyword evidence="3" id="KW-1003">Cell membrane</keyword>
<keyword evidence="5 8" id="KW-1133">Transmembrane helix</keyword>
<dbReference type="InterPro" id="IPR006685">
    <property type="entry name" value="MscS_channel_2nd"/>
</dbReference>
<feature type="domain" description="Mechanosensitive ion channel transmembrane helices 2/3" evidence="11">
    <location>
        <begin position="147"/>
        <end position="188"/>
    </location>
</feature>
<protein>
    <submittedName>
        <fullName evidence="12">Mechanosensitive ion channel family protein</fullName>
    </submittedName>
</protein>
<gene>
    <name evidence="12" type="ORF">ACFOGJ_03590</name>
</gene>
<feature type="transmembrane region" description="Helical" evidence="8">
    <location>
        <begin position="171"/>
        <end position="191"/>
    </location>
</feature>
<dbReference type="InterPro" id="IPR049278">
    <property type="entry name" value="MS_channel_C"/>
</dbReference>
<evidence type="ECO:0000313" key="12">
    <source>
        <dbReference type="EMBL" id="MFC3226296.1"/>
    </source>
</evidence>
<feature type="transmembrane region" description="Helical" evidence="8">
    <location>
        <begin position="144"/>
        <end position="165"/>
    </location>
</feature>